<comment type="caution">
    <text evidence="2">The sequence shown here is derived from an EMBL/GenBank/DDBJ whole genome shotgun (WGS) entry which is preliminary data.</text>
</comment>
<organism evidence="2 3">
    <name type="scientific">Syntrophorhabdus aromaticivorans</name>
    <dbReference type="NCBI Taxonomy" id="328301"/>
    <lineage>
        <taxon>Bacteria</taxon>
        <taxon>Pseudomonadati</taxon>
        <taxon>Thermodesulfobacteriota</taxon>
        <taxon>Syntrophorhabdia</taxon>
        <taxon>Syntrophorhabdales</taxon>
        <taxon>Syntrophorhabdaceae</taxon>
        <taxon>Syntrophorhabdus</taxon>
    </lineage>
</organism>
<dbReference type="CDD" id="cd07043">
    <property type="entry name" value="STAS_anti-anti-sigma_factors"/>
    <property type="match status" value="1"/>
</dbReference>
<dbReference type="Pfam" id="PF13466">
    <property type="entry name" value="STAS_2"/>
    <property type="match status" value="1"/>
</dbReference>
<evidence type="ECO:0000313" key="2">
    <source>
        <dbReference type="EMBL" id="NLW35984.1"/>
    </source>
</evidence>
<gene>
    <name evidence="2" type="ORF">GXY80_10970</name>
</gene>
<proteinExistence type="predicted"/>
<protein>
    <submittedName>
        <fullName evidence="2">STAS domain-containing protein</fullName>
    </submittedName>
</protein>
<dbReference type="AlphaFoldDB" id="A0A971M555"/>
<accession>A0A971M555</accession>
<sequence>MIDIKLSESDGAGVIVLGGELTIGHAQELKTSLKEAVDGYNSVVVQFGDIADIDLSCLQLLCSAHKSAMKQKKTFSFGGHVPDAFSRAFADAGFIRDTGCRLDPGETCLWVREVTHG</sequence>
<dbReference type="InterPro" id="IPR036513">
    <property type="entry name" value="STAS_dom_sf"/>
</dbReference>
<dbReference type="Proteomes" id="UP000777265">
    <property type="component" value="Unassembled WGS sequence"/>
</dbReference>
<reference evidence="2" key="2">
    <citation type="submission" date="2020-01" db="EMBL/GenBank/DDBJ databases">
        <authorList>
            <person name="Campanaro S."/>
        </authorList>
    </citation>
    <scope>NUCLEOTIDE SEQUENCE</scope>
    <source>
        <strain evidence="2">AS06rmzACSIP_7</strain>
    </source>
</reference>
<name>A0A971M555_9BACT</name>
<dbReference type="PROSITE" id="PS50801">
    <property type="entry name" value="STAS"/>
    <property type="match status" value="1"/>
</dbReference>
<evidence type="ECO:0000313" key="3">
    <source>
        <dbReference type="Proteomes" id="UP000777265"/>
    </source>
</evidence>
<dbReference type="EMBL" id="JAAYEE010000197">
    <property type="protein sequence ID" value="NLW35984.1"/>
    <property type="molecule type" value="Genomic_DNA"/>
</dbReference>
<feature type="domain" description="STAS" evidence="1">
    <location>
        <begin position="2"/>
        <end position="94"/>
    </location>
</feature>
<dbReference type="PANTHER" id="PTHR35849">
    <property type="entry name" value="BLR2341 PROTEIN"/>
    <property type="match status" value="1"/>
</dbReference>
<dbReference type="InterPro" id="IPR058548">
    <property type="entry name" value="MlaB-like_STAS"/>
</dbReference>
<dbReference type="SUPFAM" id="SSF52091">
    <property type="entry name" value="SpoIIaa-like"/>
    <property type="match status" value="1"/>
</dbReference>
<evidence type="ECO:0000259" key="1">
    <source>
        <dbReference type="PROSITE" id="PS50801"/>
    </source>
</evidence>
<dbReference type="PANTHER" id="PTHR35849:SF2">
    <property type="entry name" value="BLR2341 PROTEIN"/>
    <property type="match status" value="1"/>
</dbReference>
<dbReference type="Gene3D" id="3.30.750.24">
    <property type="entry name" value="STAS domain"/>
    <property type="match status" value="1"/>
</dbReference>
<dbReference type="InterPro" id="IPR002645">
    <property type="entry name" value="STAS_dom"/>
</dbReference>
<dbReference type="InterPro" id="IPR052746">
    <property type="entry name" value="MlaB_ABC_Transporter"/>
</dbReference>
<reference evidence="2" key="1">
    <citation type="journal article" date="2020" name="Biotechnol. Biofuels">
        <title>New insights from the biogas microbiome by comprehensive genome-resolved metagenomics of nearly 1600 species originating from multiple anaerobic digesters.</title>
        <authorList>
            <person name="Campanaro S."/>
            <person name="Treu L."/>
            <person name="Rodriguez-R L.M."/>
            <person name="Kovalovszki A."/>
            <person name="Ziels R.M."/>
            <person name="Maus I."/>
            <person name="Zhu X."/>
            <person name="Kougias P.G."/>
            <person name="Basile A."/>
            <person name="Luo G."/>
            <person name="Schluter A."/>
            <person name="Konstantinidis K.T."/>
            <person name="Angelidaki I."/>
        </authorList>
    </citation>
    <scope>NUCLEOTIDE SEQUENCE</scope>
    <source>
        <strain evidence="2">AS06rmzACSIP_7</strain>
    </source>
</reference>